<evidence type="ECO:0000256" key="1">
    <source>
        <dbReference type="SAM" id="MobiDB-lite"/>
    </source>
</evidence>
<reference evidence="2" key="1">
    <citation type="submission" date="2015-06" db="UniProtKB">
        <authorList>
            <consortium name="EnsemblPlants"/>
        </authorList>
    </citation>
    <scope>IDENTIFICATION</scope>
</reference>
<accession>R7W6R0</accession>
<protein>
    <submittedName>
        <fullName evidence="2">Uncharacterized protein</fullName>
    </submittedName>
</protein>
<dbReference type="AlphaFoldDB" id="R7W6R0"/>
<dbReference type="ExpressionAtlas" id="R7W6R0">
    <property type="expression patterns" value="baseline"/>
</dbReference>
<name>R7W6R0_AEGTA</name>
<feature type="region of interest" description="Disordered" evidence="1">
    <location>
        <begin position="126"/>
        <end position="150"/>
    </location>
</feature>
<organism evidence="2">
    <name type="scientific">Aegilops tauschii</name>
    <name type="common">Tausch's goatgrass</name>
    <name type="synonym">Aegilops squarrosa</name>
    <dbReference type="NCBI Taxonomy" id="37682"/>
    <lineage>
        <taxon>Eukaryota</taxon>
        <taxon>Viridiplantae</taxon>
        <taxon>Streptophyta</taxon>
        <taxon>Embryophyta</taxon>
        <taxon>Tracheophyta</taxon>
        <taxon>Spermatophyta</taxon>
        <taxon>Magnoliopsida</taxon>
        <taxon>Liliopsida</taxon>
        <taxon>Poales</taxon>
        <taxon>Poaceae</taxon>
        <taxon>BOP clade</taxon>
        <taxon>Pooideae</taxon>
        <taxon>Triticodae</taxon>
        <taxon>Triticeae</taxon>
        <taxon>Triticinae</taxon>
        <taxon>Aegilops</taxon>
    </lineage>
</organism>
<proteinExistence type="predicted"/>
<sequence>MAGPGSGRPPGGEGHCGVIYSPYPQSSPLAPRLTYLFQQFGLDKIGDIMNRPDGKTFQQRIDHPSIPSLILFFFHSDFRYILLNFYSIQELDAFEHARDIFYMVEVDDDDEYEDEDETVENVGQMLLGDEDEEKPDIAKRPHAPVEGELECKKPKTAQDLRCRL</sequence>
<evidence type="ECO:0000313" key="2">
    <source>
        <dbReference type="EnsemblPlants" id="EMT03641"/>
    </source>
</evidence>
<dbReference type="EnsemblPlants" id="EMT03641">
    <property type="protein sequence ID" value="EMT03641"/>
    <property type="gene ID" value="F775_24927"/>
</dbReference>
<feature type="compositionally biased region" description="Basic and acidic residues" evidence="1">
    <location>
        <begin position="135"/>
        <end position="150"/>
    </location>
</feature>